<evidence type="ECO:0000313" key="2">
    <source>
        <dbReference type="Proteomes" id="UP000000305"/>
    </source>
</evidence>
<dbReference type="Proteomes" id="UP000000305">
    <property type="component" value="Unassembled WGS sequence"/>
</dbReference>
<dbReference type="InParanoid" id="E9FSW9"/>
<proteinExistence type="predicted"/>
<dbReference type="HOGENOM" id="CLU_2415510_0_0_1"/>
<gene>
    <name evidence="1" type="ORF">DAPPUDRAFT_232994</name>
</gene>
<reference evidence="1 2" key="1">
    <citation type="journal article" date="2011" name="Science">
        <title>The ecoresponsive genome of Daphnia pulex.</title>
        <authorList>
            <person name="Colbourne J.K."/>
            <person name="Pfrender M.E."/>
            <person name="Gilbert D."/>
            <person name="Thomas W.K."/>
            <person name="Tucker A."/>
            <person name="Oakley T.H."/>
            <person name="Tokishita S."/>
            <person name="Aerts A."/>
            <person name="Arnold G.J."/>
            <person name="Basu M.K."/>
            <person name="Bauer D.J."/>
            <person name="Caceres C.E."/>
            <person name="Carmel L."/>
            <person name="Casola C."/>
            <person name="Choi J.H."/>
            <person name="Detter J.C."/>
            <person name="Dong Q."/>
            <person name="Dusheyko S."/>
            <person name="Eads B.D."/>
            <person name="Frohlich T."/>
            <person name="Geiler-Samerotte K.A."/>
            <person name="Gerlach D."/>
            <person name="Hatcher P."/>
            <person name="Jogdeo S."/>
            <person name="Krijgsveld J."/>
            <person name="Kriventseva E.V."/>
            <person name="Kultz D."/>
            <person name="Laforsch C."/>
            <person name="Lindquist E."/>
            <person name="Lopez J."/>
            <person name="Manak J.R."/>
            <person name="Muller J."/>
            <person name="Pangilinan J."/>
            <person name="Patwardhan R.P."/>
            <person name="Pitluck S."/>
            <person name="Pritham E.J."/>
            <person name="Rechtsteiner A."/>
            <person name="Rho M."/>
            <person name="Rogozin I.B."/>
            <person name="Sakarya O."/>
            <person name="Salamov A."/>
            <person name="Schaack S."/>
            <person name="Shapiro H."/>
            <person name="Shiga Y."/>
            <person name="Skalitzky C."/>
            <person name="Smith Z."/>
            <person name="Souvorov A."/>
            <person name="Sung W."/>
            <person name="Tang Z."/>
            <person name="Tsuchiya D."/>
            <person name="Tu H."/>
            <person name="Vos H."/>
            <person name="Wang M."/>
            <person name="Wolf Y.I."/>
            <person name="Yamagata H."/>
            <person name="Yamada T."/>
            <person name="Ye Y."/>
            <person name="Shaw J.R."/>
            <person name="Andrews J."/>
            <person name="Crease T.J."/>
            <person name="Tang H."/>
            <person name="Lucas S.M."/>
            <person name="Robertson H.M."/>
            <person name="Bork P."/>
            <person name="Koonin E.V."/>
            <person name="Zdobnov E.M."/>
            <person name="Grigoriev I.V."/>
            <person name="Lynch M."/>
            <person name="Boore J.L."/>
        </authorList>
    </citation>
    <scope>NUCLEOTIDE SEQUENCE [LARGE SCALE GENOMIC DNA]</scope>
</reference>
<evidence type="ECO:0000313" key="1">
    <source>
        <dbReference type="EMBL" id="EFX89744.1"/>
    </source>
</evidence>
<dbReference type="KEGG" id="dpx:DAPPUDRAFT_232994"/>
<keyword evidence="2" id="KW-1185">Reference proteome</keyword>
<accession>E9FSW9</accession>
<protein>
    <submittedName>
        <fullName evidence="1">Uncharacterized protein</fullName>
    </submittedName>
</protein>
<sequence length="92" mass="10409">MYFSCSDTLAEKGYSTYPLNVSWSDVKAGPILSNNNLQKERPVCISFTFEGYGDHYERSRVIFSDMTTAVRYLSSTAFFFVSPVCNHGVELN</sequence>
<dbReference type="AlphaFoldDB" id="E9FSW9"/>
<dbReference type="EMBL" id="GL732524">
    <property type="protein sequence ID" value="EFX89744.1"/>
    <property type="molecule type" value="Genomic_DNA"/>
</dbReference>
<name>E9FSW9_DAPPU</name>
<organism evidence="1 2">
    <name type="scientific">Daphnia pulex</name>
    <name type="common">Water flea</name>
    <dbReference type="NCBI Taxonomy" id="6669"/>
    <lineage>
        <taxon>Eukaryota</taxon>
        <taxon>Metazoa</taxon>
        <taxon>Ecdysozoa</taxon>
        <taxon>Arthropoda</taxon>
        <taxon>Crustacea</taxon>
        <taxon>Branchiopoda</taxon>
        <taxon>Diplostraca</taxon>
        <taxon>Cladocera</taxon>
        <taxon>Anomopoda</taxon>
        <taxon>Daphniidae</taxon>
        <taxon>Daphnia</taxon>
    </lineage>
</organism>